<dbReference type="EMBL" id="CAJOBD010047583">
    <property type="protein sequence ID" value="CAF4341003.1"/>
    <property type="molecule type" value="Genomic_DNA"/>
</dbReference>
<dbReference type="Proteomes" id="UP000663836">
    <property type="component" value="Unassembled WGS sequence"/>
</dbReference>
<comment type="function">
    <text evidence="5">DNA-dependent RNA polymerase catalyzes the transcription of DNA into RNA using the four ribonucleoside triphosphates as substrates. Specific core component of RNA polymerase III which synthesizes small RNAs, such as 5S rRNA and tRNAs.</text>
</comment>
<comment type="similarity">
    <text evidence="5">Belongs to the eukaryotic RPC3/POLR3C RNA polymerase subunit family.</text>
</comment>
<dbReference type="InterPro" id="IPR055207">
    <property type="entry name" value="POLR3C_WHD"/>
</dbReference>
<evidence type="ECO:0000256" key="3">
    <source>
        <dbReference type="ARBA" id="ARBA00023163"/>
    </source>
</evidence>
<name>A0A820KAL2_9BILA</name>
<feature type="domain" description="DNA-directed RNA polymerase III subunit RPC3 winged-helix" evidence="6">
    <location>
        <begin position="40"/>
        <end position="97"/>
    </location>
</feature>
<evidence type="ECO:0000313" key="7">
    <source>
        <dbReference type="EMBL" id="CAF4341003.1"/>
    </source>
</evidence>
<evidence type="ECO:0000256" key="4">
    <source>
        <dbReference type="ARBA" id="ARBA00023242"/>
    </source>
</evidence>
<feature type="non-terminal residue" evidence="7">
    <location>
        <position position="98"/>
    </location>
</feature>
<reference evidence="7" key="1">
    <citation type="submission" date="2021-02" db="EMBL/GenBank/DDBJ databases">
        <authorList>
            <person name="Nowell W R."/>
        </authorList>
    </citation>
    <scope>NUCLEOTIDE SEQUENCE</scope>
</reference>
<evidence type="ECO:0000256" key="1">
    <source>
        <dbReference type="ARBA" id="ARBA00004123"/>
    </source>
</evidence>
<evidence type="ECO:0000259" key="6">
    <source>
        <dbReference type="Pfam" id="PF22536"/>
    </source>
</evidence>
<accession>A0A820KAL2</accession>
<dbReference type="InterPro" id="IPR039748">
    <property type="entry name" value="RPC3"/>
</dbReference>
<dbReference type="AlphaFoldDB" id="A0A820KAL2"/>
<comment type="subunit">
    <text evidence="5">Component of the RNA polymerase III (Pol III) complex consisting of 17 subunits.</text>
</comment>
<gene>
    <name evidence="7" type="ORF">JBS370_LOCUS41624</name>
</gene>
<keyword evidence="4 5" id="KW-0539">Nucleus</keyword>
<dbReference type="PANTHER" id="PTHR12949:SF0">
    <property type="entry name" value="DNA-DIRECTED RNA POLYMERASE III SUBUNIT RPC3"/>
    <property type="match status" value="1"/>
</dbReference>
<dbReference type="GO" id="GO:0005666">
    <property type="term" value="C:RNA polymerase III complex"/>
    <property type="evidence" value="ECO:0007669"/>
    <property type="project" value="UniProtKB-UniRule"/>
</dbReference>
<dbReference type="Gene3D" id="1.10.10.10">
    <property type="entry name" value="Winged helix-like DNA-binding domain superfamily/Winged helix DNA-binding domain"/>
    <property type="match status" value="1"/>
</dbReference>
<protein>
    <recommendedName>
        <fullName evidence="5">DNA-directed RNA polymerase III subunit RPC3</fullName>
        <shortName evidence="5">RNA polymerase III subunit C3</shortName>
    </recommendedName>
</protein>
<evidence type="ECO:0000256" key="5">
    <source>
        <dbReference type="RuleBase" id="RU367076"/>
    </source>
</evidence>
<feature type="non-terminal residue" evidence="7">
    <location>
        <position position="1"/>
    </location>
</feature>
<dbReference type="Pfam" id="PF22536">
    <property type="entry name" value="WHD_POLR3C"/>
    <property type="match status" value="1"/>
</dbReference>
<evidence type="ECO:0000256" key="2">
    <source>
        <dbReference type="ARBA" id="ARBA00022478"/>
    </source>
</evidence>
<comment type="subcellular location">
    <subcellularLocation>
        <location evidence="1 5">Nucleus</location>
    </subcellularLocation>
</comment>
<dbReference type="GO" id="GO:0003697">
    <property type="term" value="F:single-stranded DNA binding"/>
    <property type="evidence" value="ECO:0007669"/>
    <property type="project" value="UniProtKB-UniRule"/>
</dbReference>
<organism evidence="7 8">
    <name type="scientific">Rotaria sordida</name>
    <dbReference type="NCBI Taxonomy" id="392033"/>
    <lineage>
        <taxon>Eukaryota</taxon>
        <taxon>Metazoa</taxon>
        <taxon>Spiralia</taxon>
        <taxon>Gnathifera</taxon>
        <taxon>Rotifera</taxon>
        <taxon>Eurotatoria</taxon>
        <taxon>Bdelloidea</taxon>
        <taxon>Philodinida</taxon>
        <taxon>Philodinidae</taxon>
        <taxon>Rotaria</taxon>
    </lineage>
</organism>
<evidence type="ECO:0000313" key="8">
    <source>
        <dbReference type="Proteomes" id="UP000663836"/>
    </source>
</evidence>
<proteinExistence type="inferred from homology"/>
<sequence length="98" mass="11222">YMNLIMDDVNNCVVKVGDQGRGTYIVDFQKALSGLTKAHIQSFLRERFGSNALRIYNMLEERGCLSQKQVIEDMAMINAKEAQQYVYSMFIDGMLTLE</sequence>
<comment type="caution">
    <text evidence="7">The sequence shown here is derived from an EMBL/GenBank/DDBJ whole genome shotgun (WGS) entry which is preliminary data.</text>
</comment>
<keyword evidence="2 5" id="KW-0240">DNA-directed RNA polymerase</keyword>
<dbReference type="InterPro" id="IPR036388">
    <property type="entry name" value="WH-like_DNA-bd_sf"/>
</dbReference>
<dbReference type="PANTHER" id="PTHR12949">
    <property type="entry name" value="RNA POLYMERASE III DNA DIRECTED -RELATED"/>
    <property type="match status" value="1"/>
</dbReference>
<keyword evidence="3 5" id="KW-0804">Transcription</keyword>